<accession>A0A425AEZ8</accession>
<comment type="caution">
    <text evidence="2">The sequence shown here is derived from an EMBL/GenBank/DDBJ whole genome shotgun (WGS) entry which is preliminary data.</text>
</comment>
<feature type="region of interest" description="Disordered" evidence="1">
    <location>
        <begin position="23"/>
        <end position="43"/>
    </location>
</feature>
<proteinExistence type="predicted"/>
<evidence type="ECO:0000256" key="1">
    <source>
        <dbReference type="SAM" id="MobiDB-lite"/>
    </source>
</evidence>
<feature type="compositionally biased region" description="Basic and acidic residues" evidence="1">
    <location>
        <begin position="32"/>
        <end position="43"/>
    </location>
</feature>
<sequence length="102" mass="11960">MNRHSRSGGNLEFQCLKNLSEKTKTLPPSFPRKWESRNEKQQEFIGNDRNRTDWIPAFVGMTGCRFVGMTWCRFPCGWIRHSRAGGNLDFRTTAIFKDYLKV</sequence>
<protein>
    <submittedName>
        <fullName evidence="2">Uncharacterized protein</fullName>
    </submittedName>
</protein>
<dbReference type="EMBL" id="NWXB01000082">
    <property type="protein sequence ID" value="RQJ62841.1"/>
    <property type="molecule type" value="Genomic_DNA"/>
</dbReference>
<dbReference type="AlphaFoldDB" id="A0A425AEZ8"/>
<organism evidence="2 3">
    <name type="scientific">Neisseria meningitidis</name>
    <dbReference type="NCBI Taxonomy" id="487"/>
    <lineage>
        <taxon>Bacteria</taxon>
        <taxon>Pseudomonadati</taxon>
        <taxon>Pseudomonadota</taxon>
        <taxon>Betaproteobacteria</taxon>
        <taxon>Neisseriales</taxon>
        <taxon>Neisseriaceae</taxon>
        <taxon>Neisseria</taxon>
    </lineage>
</organism>
<gene>
    <name evidence="2" type="ORF">COI09_13125</name>
</gene>
<reference evidence="2 3" key="1">
    <citation type="submission" date="2017-09" db="EMBL/GenBank/DDBJ databases">
        <title>Phenotypic and genotypic characterization of Colombian isolates of Neisseria meningitidis recovered from invasive disease.</title>
        <authorList>
            <person name="Duarte C."/>
            <person name="Gabastou J.M."/>
            <person name="Moreno J."/>
        </authorList>
    </citation>
    <scope>NUCLEOTIDE SEQUENCE [LARGE SCALE GENOMIC DNA]</scope>
    <source>
        <strain evidence="2 3">INS-Nm1124</strain>
    </source>
</reference>
<evidence type="ECO:0000313" key="2">
    <source>
        <dbReference type="EMBL" id="RQJ62841.1"/>
    </source>
</evidence>
<evidence type="ECO:0000313" key="3">
    <source>
        <dbReference type="Proteomes" id="UP000283829"/>
    </source>
</evidence>
<dbReference type="Proteomes" id="UP000283829">
    <property type="component" value="Unassembled WGS sequence"/>
</dbReference>
<name>A0A425AEZ8_NEIME</name>